<proteinExistence type="predicted"/>
<organism evidence="2 3">
    <name type="scientific">Paxillus involutus ATCC 200175</name>
    <dbReference type="NCBI Taxonomy" id="664439"/>
    <lineage>
        <taxon>Eukaryota</taxon>
        <taxon>Fungi</taxon>
        <taxon>Dikarya</taxon>
        <taxon>Basidiomycota</taxon>
        <taxon>Agaricomycotina</taxon>
        <taxon>Agaricomycetes</taxon>
        <taxon>Agaricomycetidae</taxon>
        <taxon>Boletales</taxon>
        <taxon>Paxilineae</taxon>
        <taxon>Paxillaceae</taxon>
        <taxon>Paxillus</taxon>
    </lineage>
</organism>
<reference evidence="2 3" key="1">
    <citation type="submission" date="2014-06" db="EMBL/GenBank/DDBJ databases">
        <authorList>
            <consortium name="DOE Joint Genome Institute"/>
            <person name="Kuo A."/>
            <person name="Kohler A."/>
            <person name="Nagy L.G."/>
            <person name="Floudas D."/>
            <person name="Copeland A."/>
            <person name="Barry K.W."/>
            <person name="Cichocki N."/>
            <person name="Veneault-Fourrey C."/>
            <person name="LaButti K."/>
            <person name="Lindquist E.A."/>
            <person name="Lipzen A."/>
            <person name="Lundell T."/>
            <person name="Morin E."/>
            <person name="Murat C."/>
            <person name="Sun H."/>
            <person name="Tunlid A."/>
            <person name="Henrissat B."/>
            <person name="Grigoriev I.V."/>
            <person name="Hibbett D.S."/>
            <person name="Martin F."/>
            <person name="Nordberg H.P."/>
            <person name="Cantor M.N."/>
            <person name="Hua S.X."/>
        </authorList>
    </citation>
    <scope>NUCLEOTIDE SEQUENCE [LARGE SCALE GENOMIC DNA]</scope>
    <source>
        <strain evidence="2 3">ATCC 200175</strain>
    </source>
</reference>
<accession>A0A0C9SUR0</accession>
<dbReference type="AlphaFoldDB" id="A0A0C9SUR0"/>
<sequence>MPSLNLKAKKSEICTLLLELSRDSKRSIIKERSRREELISEAVDSLAQWLNDVWKVIYETRFIQVYHSLPPDAQQLLVQKQLVPLLDVVPKDRRKKAIDSATEMQTRYAHMPSLNLKAKKSEICTLLLELSRDSKRSIIKERSRREELISEAVDSLAQWLNDVWKVIYEYRTNFKLAHGCLLFACDALDQIGSVCGGCRCSYANMFIPITIRRSSGKLVKSFSLTGAHNLARVMLWIWRDLFVTMLATGSKRQRSNIQDMLDDIRVLLGWRALEHLLHGGRKKSFDDEDDEGEEEEYANDEPEQRDRWRQVVEDDGDENYTSDDCSTACDEELYPSSYYADHWSWRMTDQQVRLRDLVHKTLLCLFKVAPSEPLYASMASIADSEEDLDAELHPMLMSVATHSSDNFAAALRILSLNNRADSLHKLLTTHRHLLRPQDTASLQFATIIMSSNFSYRYHGLTIAQEELIDISNALHAAVRSCFCNISAEAYKTELRQILALRPDSLNRRNRVERWVKNVLTPQVDATHPMALAALMMGIPLPPGMEGADEGDMLGYFEIDSDDPELEDLREEFRPNLKSRLQGWVETVTSVKGGQAMLLKVYNKTAQDMPFLNANDIVEEMSARLSERPSKHHVCDALEAFRDFCKKQKKRASVNAKKEGQTNGTAAGRAATDVLSSASGSVPGFASFDPLGGPSTSSSAIMDDVD</sequence>
<feature type="compositionally biased region" description="Acidic residues" evidence="1">
    <location>
        <begin position="286"/>
        <end position="301"/>
    </location>
</feature>
<dbReference type="OrthoDB" id="2742205at2759"/>
<evidence type="ECO:0000256" key="1">
    <source>
        <dbReference type="SAM" id="MobiDB-lite"/>
    </source>
</evidence>
<dbReference type="HOGENOM" id="CLU_017400_0_0_1"/>
<dbReference type="Proteomes" id="UP000053647">
    <property type="component" value="Unassembled WGS sequence"/>
</dbReference>
<name>A0A0C9SUR0_PAXIN</name>
<feature type="region of interest" description="Disordered" evidence="1">
    <location>
        <begin position="685"/>
        <end position="705"/>
    </location>
</feature>
<evidence type="ECO:0000313" key="3">
    <source>
        <dbReference type="Proteomes" id="UP000053647"/>
    </source>
</evidence>
<gene>
    <name evidence="2" type="ORF">PAXINDRAFT_163803</name>
</gene>
<reference evidence="3" key="2">
    <citation type="submission" date="2015-01" db="EMBL/GenBank/DDBJ databases">
        <title>Evolutionary Origins and Diversification of the Mycorrhizal Mutualists.</title>
        <authorList>
            <consortium name="DOE Joint Genome Institute"/>
            <consortium name="Mycorrhizal Genomics Consortium"/>
            <person name="Kohler A."/>
            <person name="Kuo A."/>
            <person name="Nagy L.G."/>
            <person name="Floudas D."/>
            <person name="Copeland A."/>
            <person name="Barry K.W."/>
            <person name="Cichocki N."/>
            <person name="Veneault-Fourrey C."/>
            <person name="LaButti K."/>
            <person name="Lindquist E.A."/>
            <person name="Lipzen A."/>
            <person name="Lundell T."/>
            <person name="Morin E."/>
            <person name="Murat C."/>
            <person name="Riley R."/>
            <person name="Ohm R."/>
            <person name="Sun H."/>
            <person name="Tunlid A."/>
            <person name="Henrissat B."/>
            <person name="Grigoriev I.V."/>
            <person name="Hibbett D.S."/>
            <person name="Martin F."/>
        </authorList>
    </citation>
    <scope>NUCLEOTIDE SEQUENCE [LARGE SCALE GENOMIC DNA]</scope>
    <source>
        <strain evidence="3">ATCC 200175</strain>
    </source>
</reference>
<feature type="region of interest" description="Disordered" evidence="1">
    <location>
        <begin position="282"/>
        <end position="305"/>
    </location>
</feature>
<keyword evidence="3" id="KW-1185">Reference proteome</keyword>
<protein>
    <submittedName>
        <fullName evidence="2">Uncharacterized protein</fullName>
    </submittedName>
</protein>
<evidence type="ECO:0000313" key="2">
    <source>
        <dbReference type="EMBL" id="KIJ12919.1"/>
    </source>
</evidence>
<dbReference type="EMBL" id="KN819358">
    <property type="protein sequence ID" value="KIJ12919.1"/>
    <property type="molecule type" value="Genomic_DNA"/>
</dbReference>